<dbReference type="Gene3D" id="3.80.10.10">
    <property type="entry name" value="Ribonuclease Inhibitor"/>
    <property type="match status" value="1"/>
</dbReference>
<evidence type="ECO:0000313" key="2">
    <source>
        <dbReference type="Proteomes" id="UP001221142"/>
    </source>
</evidence>
<dbReference type="SUPFAM" id="SSF52047">
    <property type="entry name" value="RNI-like"/>
    <property type="match status" value="1"/>
</dbReference>
<comment type="caution">
    <text evidence="1">The sequence shown here is derived from an EMBL/GenBank/DDBJ whole genome shotgun (WGS) entry which is preliminary data.</text>
</comment>
<dbReference type="SMART" id="SM00367">
    <property type="entry name" value="LRR_CC"/>
    <property type="match status" value="1"/>
</dbReference>
<dbReference type="EMBL" id="JARKIF010000002">
    <property type="protein sequence ID" value="KAJ7646465.1"/>
    <property type="molecule type" value="Genomic_DNA"/>
</dbReference>
<dbReference type="InterPro" id="IPR006553">
    <property type="entry name" value="Leu-rich_rpt_Cys-con_subtyp"/>
</dbReference>
<dbReference type="Proteomes" id="UP001221142">
    <property type="component" value="Unassembled WGS sequence"/>
</dbReference>
<proteinExistence type="predicted"/>
<accession>A0AAD7CDJ0</accession>
<gene>
    <name evidence="1" type="ORF">FB45DRAFT_1018783</name>
</gene>
<keyword evidence="2" id="KW-1185">Reference proteome</keyword>
<evidence type="ECO:0000313" key="1">
    <source>
        <dbReference type="EMBL" id="KAJ7646465.1"/>
    </source>
</evidence>
<protein>
    <submittedName>
        <fullName evidence="1">Uncharacterized protein</fullName>
    </submittedName>
</protein>
<organism evidence="1 2">
    <name type="scientific">Roridomyces roridus</name>
    <dbReference type="NCBI Taxonomy" id="1738132"/>
    <lineage>
        <taxon>Eukaryota</taxon>
        <taxon>Fungi</taxon>
        <taxon>Dikarya</taxon>
        <taxon>Basidiomycota</taxon>
        <taxon>Agaricomycotina</taxon>
        <taxon>Agaricomycetes</taxon>
        <taxon>Agaricomycetidae</taxon>
        <taxon>Agaricales</taxon>
        <taxon>Marasmiineae</taxon>
        <taxon>Mycenaceae</taxon>
        <taxon>Roridomyces</taxon>
    </lineage>
</organism>
<name>A0AAD7CDJ0_9AGAR</name>
<sequence length="187" mass="21038">MQQFFTGLSLPALRRFKLYGGVEEPQPLDSFAPFLAVAPRLEYLNIASAHFEQGVLADFLRGLPSLQQLHLRFPDVLKDEFLDCITPTDSDDSAHCCPDLRELTLSHCVGFSDAALLRFIKAKMTPRTGHRLESFEGKFGRKMQLDLRAELQPHVDAGFRLSLKYDGSYDASGPWHGLSSIPWAADW</sequence>
<dbReference type="AlphaFoldDB" id="A0AAD7CDJ0"/>
<reference evidence="1" key="1">
    <citation type="submission" date="2023-03" db="EMBL/GenBank/DDBJ databases">
        <title>Massive genome expansion in bonnet fungi (Mycena s.s.) driven by repeated elements and novel gene families across ecological guilds.</title>
        <authorList>
            <consortium name="Lawrence Berkeley National Laboratory"/>
            <person name="Harder C.B."/>
            <person name="Miyauchi S."/>
            <person name="Viragh M."/>
            <person name="Kuo A."/>
            <person name="Thoen E."/>
            <person name="Andreopoulos B."/>
            <person name="Lu D."/>
            <person name="Skrede I."/>
            <person name="Drula E."/>
            <person name="Henrissat B."/>
            <person name="Morin E."/>
            <person name="Kohler A."/>
            <person name="Barry K."/>
            <person name="LaButti K."/>
            <person name="Morin E."/>
            <person name="Salamov A."/>
            <person name="Lipzen A."/>
            <person name="Mereny Z."/>
            <person name="Hegedus B."/>
            <person name="Baldrian P."/>
            <person name="Stursova M."/>
            <person name="Weitz H."/>
            <person name="Taylor A."/>
            <person name="Grigoriev I.V."/>
            <person name="Nagy L.G."/>
            <person name="Martin F."/>
            <person name="Kauserud H."/>
        </authorList>
    </citation>
    <scope>NUCLEOTIDE SEQUENCE</scope>
    <source>
        <strain evidence="1">9284</strain>
    </source>
</reference>
<dbReference type="InterPro" id="IPR032675">
    <property type="entry name" value="LRR_dom_sf"/>
</dbReference>